<organism evidence="2 3">
    <name type="scientific">Striga asiatica</name>
    <name type="common">Asiatic witchweed</name>
    <name type="synonym">Buchnera asiatica</name>
    <dbReference type="NCBI Taxonomy" id="4170"/>
    <lineage>
        <taxon>Eukaryota</taxon>
        <taxon>Viridiplantae</taxon>
        <taxon>Streptophyta</taxon>
        <taxon>Embryophyta</taxon>
        <taxon>Tracheophyta</taxon>
        <taxon>Spermatophyta</taxon>
        <taxon>Magnoliopsida</taxon>
        <taxon>eudicotyledons</taxon>
        <taxon>Gunneridae</taxon>
        <taxon>Pentapetalae</taxon>
        <taxon>asterids</taxon>
        <taxon>lamiids</taxon>
        <taxon>Lamiales</taxon>
        <taxon>Orobanchaceae</taxon>
        <taxon>Buchnereae</taxon>
        <taxon>Striga</taxon>
    </lineage>
</organism>
<dbReference type="Proteomes" id="UP000325081">
    <property type="component" value="Unassembled WGS sequence"/>
</dbReference>
<reference evidence="3" key="1">
    <citation type="journal article" date="2019" name="Curr. Biol.">
        <title>Genome Sequence of Striga asiatica Provides Insight into the Evolution of Plant Parasitism.</title>
        <authorList>
            <person name="Yoshida S."/>
            <person name="Kim S."/>
            <person name="Wafula E.K."/>
            <person name="Tanskanen J."/>
            <person name="Kim Y.M."/>
            <person name="Honaas L."/>
            <person name="Yang Z."/>
            <person name="Spallek T."/>
            <person name="Conn C.E."/>
            <person name="Ichihashi Y."/>
            <person name="Cheong K."/>
            <person name="Cui S."/>
            <person name="Der J.P."/>
            <person name="Gundlach H."/>
            <person name="Jiao Y."/>
            <person name="Hori C."/>
            <person name="Ishida J.K."/>
            <person name="Kasahara H."/>
            <person name="Kiba T."/>
            <person name="Kim M.S."/>
            <person name="Koo N."/>
            <person name="Laohavisit A."/>
            <person name="Lee Y.H."/>
            <person name="Lumba S."/>
            <person name="McCourt P."/>
            <person name="Mortimer J.C."/>
            <person name="Mutuku J.M."/>
            <person name="Nomura T."/>
            <person name="Sasaki-Sekimoto Y."/>
            <person name="Seto Y."/>
            <person name="Wang Y."/>
            <person name="Wakatake T."/>
            <person name="Sakakibara H."/>
            <person name="Demura T."/>
            <person name="Yamaguchi S."/>
            <person name="Yoneyama K."/>
            <person name="Manabe R.I."/>
            <person name="Nelson D.C."/>
            <person name="Schulman A.H."/>
            <person name="Timko M.P."/>
            <person name="dePamphilis C.W."/>
            <person name="Choi D."/>
            <person name="Shirasu K."/>
        </authorList>
    </citation>
    <scope>NUCLEOTIDE SEQUENCE [LARGE SCALE GENOMIC DNA]</scope>
    <source>
        <strain evidence="3">cv. UVA1</strain>
    </source>
</reference>
<protein>
    <submittedName>
        <fullName evidence="2">Indolepyruvate:ferredoxin oxidoreductase</fullName>
    </submittedName>
</protein>
<evidence type="ECO:0000256" key="1">
    <source>
        <dbReference type="SAM" id="MobiDB-lite"/>
    </source>
</evidence>
<sequence length="116" mass="13303">MMDIMKVSPSDPQQASKAREDLPQPHRCKQGRSWPLSQRPSIRICHRISLGFGRPFAPPRRTAAAAFDPRDSGNSIGRWRERSGMSGLFEWPLKFFAPLFYCNHEGLQQNYFHSDG</sequence>
<gene>
    <name evidence="2" type="ORF">STAS_06745</name>
</gene>
<proteinExistence type="predicted"/>
<dbReference type="EMBL" id="BKCP01004394">
    <property type="protein sequence ID" value="GER30771.1"/>
    <property type="molecule type" value="Genomic_DNA"/>
</dbReference>
<accession>A0A5A7PDC6</accession>
<evidence type="ECO:0000313" key="2">
    <source>
        <dbReference type="EMBL" id="GER30771.1"/>
    </source>
</evidence>
<name>A0A5A7PDC6_STRAF</name>
<keyword evidence="2" id="KW-0670">Pyruvate</keyword>
<dbReference type="AlphaFoldDB" id="A0A5A7PDC6"/>
<evidence type="ECO:0000313" key="3">
    <source>
        <dbReference type="Proteomes" id="UP000325081"/>
    </source>
</evidence>
<feature type="region of interest" description="Disordered" evidence="1">
    <location>
        <begin position="1"/>
        <end position="34"/>
    </location>
</feature>
<comment type="caution">
    <text evidence="2">The sequence shown here is derived from an EMBL/GenBank/DDBJ whole genome shotgun (WGS) entry which is preliminary data.</text>
</comment>
<keyword evidence="3" id="KW-1185">Reference proteome</keyword>